<accession>A0A9D5QEZ8</accession>
<comment type="cofactor">
    <cofactor evidence="8">
        <name>Mg(2+)</name>
        <dbReference type="ChEBI" id="CHEBI:18420"/>
    </cofactor>
</comment>
<comment type="function">
    <text evidence="8">An essential GTPase which binds GTP, GDP and possibly (p)ppGpp with moderate affinity, with high nucleotide exchange rates and a fairly low GTP hydrolysis rate. Plays a role in control of the cell cycle, stress response, ribosome biogenesis and in those bacteria that undergo differentiation, in morphogenesis control.</text>
</comment>
<dbReference type="SUPFAM" id="SSF82051">
    <property type="entry name" value="Obg GTP-binding protein N-terminal domain"/>
    <property type="match status" value="1"/>
</dbReference>
<evidence type="ECO:0000256" key="6">
    <source>
        <dbReference type="ARBA" id="ARBA00022842"/>
    </source>
</evidence>
<dbReference type="PROSITE" id="PS51883">
    <property type="entry name" value="OBG"/>
    <property type="match status" value="1"/>
</dbReference>
<keyword evidence="6 8" id="KW-0460">Magnesium</keyword>
<keyword evidence="7 8" id="KW-0342">GTP-binding</keyword>
<feature type="compositionally biased region" description="Basic and acidic residues" evidence="9">
    <location>
        <begin position="137"/>
        <end position="146"/>
    </location>
</feature>
<evidence type="ECO:0000256" key="7">
    <source>
        <dbReference type="ARBA" id="ARBA00023134"/>
    </source>
</evidence>
<feature type="domain" description="Obg" evidence="11">
    <location>
        <begin position="1"/>
        <end position="159"/>
    </location>
</feature>
<evidence type="ECO:0000256" key="9">
    <source>
        <dbReference type="SAM" id="MobiDB-lite"/>
    </source>
</evidence>
<dbReference type="Gene3D" id="3.40.50.300">
    <property type="entry name" value="P-loop containing nucleotide triphosphate hydrolases"/>
    <property type="match status" value="1"/>
</dbReference>
<dbReference type="InterPro" id="IPR031167">
    <property type="entry name" value="G_OBG"/>
</dbReference>
<dbReference type="EC" id="3.6.5.-" evidence="8"/>
<evidence type="ECO:0000313" key="12">
    <source>
        <dbReference type="EMBL" id="MBD3365505.1"/>
    </source>
</evidence>
<dbReference type="GO" id="GO:0005525">
    <property type="term" value="F:GTP binding"/>
    <property type="evidence" value="ECO:0007669"/>
    <property type="project" value="UniProtKB-UniRule"/>
</dbReference>
<keyword evidence="3 8" id="KW-0479">Metal-binding</keyword>
<name>A0A9D5QEZ8_UNCW3</name>
<dbReference type="GO" id="GO:0000287">
    <property type="term" value="F:magnesium ion binding"/>
    <property type="evidence" value="ECO:0007669"/>
    <property type="project" value="InterPro"/>
</dbReference>
<dbReference type="AlphaFoldDB" id="A0A9D5QEZ8"/>
<dbReference type="FunFam" id="2.70.210.12:FF:000001">
    <property type="entry name" value="GTPase Obg"/>
    <property type="match status" value="1"/>
</dbReference>
<reference evidence="12" key="1">
    <citation type="submission" date="2019-11" db="EMBL/GenBank/DDBJ databases">
        <title>Microbial mats filling the niche in hypersaline microbial mats.</title>
        <authorList>
            <person name="Wong H.L."/>
            <person name="Macleod F.I."/>
            <person name="White R.A. III"/>
            <person name="Burns B.P."/>
        </authorList>
    </citation>
    <scope>NUCLEOTIDE SEQUENCE</scope>
    <source>
        <strain evidence="12">Bin_327</strain>
    </source>
</reference>
<dbReference type="PIRSF" id="PIRSF002401">
    <property type="entry name" value="GTP_bd_Obg/CgtA"/>
    <property type="match status" value="1"/>
</dbReference>
<dbReference type="EMBL" id="WJKJ01000326">
    <property type="protein sequence ID" value="MBD3365505.1"/>
    <property type="molecule type" value="Genomic_DNA"/>
</dbReference>
<feature type="binding site" evidence="8">
    <location>
        <begin position="212"/>
        <end position="215"/>
    </location>
    <ligand>
        <name>GTP</name>
        <dbReference type="ChEBI" id="CHEBI:37565"/>
    </ligand>
</feature>
<dbReference type="GO" id="GO:0005737">
    <property type="term" value="C:cytoplasm"/>
    <property type="evidence" value="ECO:0007669"/>
    <property type="project" value="UniProtKB-SubCell"/>
</dbReference>
<feature type="domain" description="OBG-type G" evidence="10">
    <location>
        <begin position="160"/>
        <end position="318"/>
    </location>
</feature>
<dbReference type="PROSITE" id="PS51710">
    <property type="entry name" value="G_OBG"/>
    <property type="match status" value="1"/>
</dbReference>
<evidence type="ECO:0000256" key="2">
    <source>
        <dbReference type="ARBA" id="ARBA00022490"/>
    </source>
</evidence>
<dbReference type="InterPro" id="IPR006169">
    <property type="entry name" value="GTP1_OBG_dom"/>
</dbReference>
<dbReference type="InterPro" id="IPR014100">
    <property type="entry name" value="GTP-bd_Obg/CgtA"/>
</dbReference>
<dbReference type="GO" id="GO:0003924">
    <property type="term" value="F:GTPase activity"/>
    <property type="evidence" value="ECO:0007669"/>
    <property type="project" value="UniProtKB-UniRule"/>
</dbReference>
<feature type="binding site" evidence="8">
    <location>
        <position position="173"/>
    </location>
    <ligand>
        <name>Mg(2+)</name>
        <dbReference type="ChEBI" id="CHEBI:18420"/>
    </ligand>
</feature>
<keyword evidence="2 8" id="KW-0963">Cytoplasm</keyword>
<dbReference type="PRINTS" id="PR00326">
    <property type="entry name" value="GTP1OBG"/>
</dbReference>
<sequence length="326" mass="34937">MRFVDEVTVRVSAGDGGNGCLSFRREKYVPRGGPDGGDGGDGGSVYLVGNAQLATLADLEYHVAYKAERGGHGKGKNMHGAKGKDKEIVVPLGSDAFDADTGEGLGSVLEHGQKLLVAQGGKGGRGNARFATSTHQAPREHEEGKPGKKRKLKLVLRLIADVGFVGFPNAGKSTLLKALTNAEPKIASYPFTTLSPNLGVLREEWLSFTLSDIPGIIEGAATGKGLGLRFLRHIERTRLLVFVLAANEGPAAAFRTLIKELEAYNPRLGKRKRLIVVNKIDLVTERIQIPGEKDVMYASALTGEGIAQLKERLTSMLDKSEEVLKT</sequence>
<dbReference type="NCBIfam" id="TIGR00231">
    <property type="entry name" value="small_GTP"/>
    <property type="match status" value="1"/>
</dbReference>
<gene>
    <name evidence="12" type="primary">obgE</name>
    <name evidence="8" type="synonym">obg</name>
    <name evidence="12" type="ORF">GF359_09860</name>
</gene>
<evidence type="ECO:0000256" key="1">
    <source>
        <dbReference type="ARBA" id="ARBA00007699"/>
    </source>
</evidence>
<feature type="binding site" evidence="8">
    <location>
        <position position="193"/>
    </location>
    <ligand>
        <name>Mg(2+)</name>
        <dbReference type="ChEBI" id="CHEBI:18420"/>
    </ligand>
</feature>
<feature type="binding site" evidence="8">
    <location>
        <begin position="166"/>
        <end position="173"/>
    </location>
    <ligand>
        <name>GTP</name>
        <dbReference type="ChEBI" id="CHEBI:37565"/>
    </ligand>
</feature>
<proteinExistence type="inferred from homology"/>
<dbReference type="Gene3D" id="2.70.210.12">
    <property type="entry name" value="GTP1/OBG domain"/>
    <property type="match status" value="1"/>
</dbReference>
<organism evidence="12 13">
    <name type="scientific">candidate division WOR-3 bacterium</name>
    <dbReference type="NCBI Taxonomy" id="2052148"/>
    <lineage>
        <taxon>Bacteria</taxon>
        <taxon>Bacteria division WOR-3</taxon>
    </lineage>
</organism>
<evidence type="ECO:0000259" key="10">
    <source>
        <dbReference type="PROSITE" id="PS51710"/>
    </source>
</evidence>
<feature type="binding site" evidence="8">
    <location>
        <begin position="191"/>
        <end position="195"/>
    </location>
    <ligand>
        <name>GTP</name>
        <dbReference type="ChEBI" id="CHEBI:37565"/>
    </ligand>
</feature>
<dbReference type="HAMAP" id="MF_01454">
    <property type="entry name" value="GTPase_Obg"/>
    <property type="match status" value="1"/>
</dbReference>
<dbReference type="InterPro" id="IPR027417">
    <property type="entry name" value="P-loop_NTPase"/>
</dbReference>
<dbReference type="PANTHER" id="PTHR11702">
    <property type="entry name" value="DEVELOPMENTALLY REGULATED GTP-BINDING PROTEIN-RELATED"/>
    <property type="match status" value="1"/>
</dbReference>
<dbReference type="Pfam" id="PF01018">
    <property type="entry name" value="GTP1_OBG"/>
    <property type="match status" value="1"/>
</dbReference>
<evidence type="ECO:0000259" key="11">
    <source>
        <dbReference type="PROSITE" id="PS51883"/>
    </source>
</evidence>
<comment type="subunit">
    <text evidence="8">Monomer.</text>
</comment>
<dbReference type="PANTHER" id="PTHR11702:SF31">
    <property type="entry name" value="MITOCHONDRIAL RIBOSOME-ASSOCIATED GTPASE 2"/>
    <property type="match status" value="1"/>
</dbReference>
<feature type="region of interest" description="Disordered" evidence="9">
    <location>
        <begin position="119"/>
        <end position="147"/>
    </location>
</feature>
<evidence type="ECO:0000256" key="4">
    <source>
        <dbReference type="ARBA" id="ARBA00022741"/>
    </source>
</evidence>
<keyword evidence="5 8" id="KW-0378">Hydrolase</keyword>
<dbReference type="NCBIfam" id="NF008955">
    <property type="entry name" value="PRK12297.1"/>
    <property type="match status" value="1"/>
</dbReference>
<evidence type="ECO:0000313" key="13">
    <source>
        <dbReference type="Proteomes" id="UP000630660"/>
    </source>
</evidence>
<dbReference type="SUPFAM" id="SSF52540">
    <property type="entry name" value="P-loop containing nucleoside triphosphate hydrolases"/>
    <property type="match status" value="1"/>
</dbReference>
<dbReference type="InterPro" id="IPR036726">
    <property type="entry name" value="GTP1_OBG_dom_sf"/>
</dbReference>
<feature type="binding site" evidence="8">
    <location>
        <begin position="299"/>
        <end position="301"/>
    </location>
    <ligand>
        <name>GTP</name>
        <dbReference type="ChEBI" id="CHEBI:37565"/>
    </ligand>
</feature>
<evidence type="ECO:0000256" key="3">
    <source>
        <dbReference type="ARBA" id="ARBA00022723"/>
    </source>
</evidence>
<evidence type="ECO:0000256" key="8">
    <source>
        <dbReference type="HAMAP-Rule" id="MF_01454"/>
    </source>
</evidence>
<dbReference type="GO" id="GO:0042254">
    <property type="term" value="P:ribosome biogenesis"/>
    <property type="evidence" value="ECO:0007669"/>
    <property type="project" value="UniProtKB-UniRule"/>
</dbReference>
<dbReference type="CDD" id="cd01898">
    <property type="entry name" value="Obg"/>
    <property type="match status" value="1"/>
</dbReference>
<dbReference type="InterPro" id="IPR045086">
    <property type="entry name" value="OBG_GTPase"/>
</dbReference>
<dbReference type="PROSITE" id="PS00905">
    <property type="entry name" value="GTP1_OBG"/>
    <property type="match status" value="1"/>
</dbReference>
<protein>
    <recommendedName>
        <fullName evidence="8">GTPase Obg</fullName>
        <ecNumber evidence="8">3.6.5.-</ecNumber>
    </recommendedName>
    <alternativeName>
        <fullName evidence="8">GTP-binding protein Obg</fullName>
    </alternativeName>
</protein>
<dbReference type="InterPro" id="IPR006074">
    <property type="entry name" value="GTP1-OBG_CS"/>
</dbReference>
<dbReference type="InterPro" id="IPR005225">
    <property type="entry name" value="Small_GTP-bd"/>
</dbReference>
<dbReference type="NCBIfam" id="TIGR02729">
    <property type="entry name" value="Obg_CgtA"/>
    <property type="match status" value="1"/>
</dbReference>
<dbReference type="Pfam" id="PF01926">
    <property type="entry name" value="MMR_HSR1"/>
    <property type="match status" value="1"/>
</dbReference>
<feature type="binding site" evidence="8">
    <location>
        <begin position="278"/>
        <end position="281"/>
    </location>
    <ligand>
        <name>GTP</name>
        <dbReference type="ChEBI" id="CHEBI:37565"/>
    </ligand>
</feature>
<dbReference type="InterPro" id="IPR006073">
    <property type="entry name" value="GTP-bd"/>
</dbReference>
<comment type="similarity">
    <text evidence="1 8">Belongs to the TRAFAC class OBG-HflX-like GTPase superfamily. OBG GTPase family.</text>
</comment>
<comment type="subcellular location">
    <subcellularLocation>
        <location evidence="8">Cytoplasm</location>
    </subcellularLocation>
</comment>
<keyword evidence="4 8" id="KW-0547">Nucleotide-binding</keyword>
<dbReference type="Proteomes" id="UP000630660">
    <property type="component" value="Unassembled WGS sequence"/>
</dbReference>
<comment type="caution">
    <text evidence="12">The sequence shown here is derived from an EMBL/GenBank/DDBJ whole genome shotgun (WGS) entry which is preliminary data.</text>
</comment>
<dbReference type="NCBIfam" id="NF008956">
    <property type="entry name" value="PRK12299.1"/>
    <property type="match status" value="1"/>
</dbReference>
<evidence type="ECO:0000256" key="5">
    <source>
        <dbReference type="ARBA" id="ARBA00022801"/>
    </source>
</evidence>